<evidence type="ECO:0000256" key="1">
    <source>
        <dbReference type="ARBA" id="ARBA00008959"/>
    </source>
</evidence>
<dbReference type="Pfam" id="PF16193">
    <property type="entry name" value="AAA_assoc_2"/>
    <property type="match status" value="1"/>
</dbReference>
<dbReference type="GO" id="GO:0000731">
    <property type="term" value="P:DNA synthesis involved in DNA repair"/>
    <property type="evidence" value="ECO:0007669"/>
    <property type="project" value="TreeGrafter"/>
</dbReference>
<evidence type="ECO:0000313" key="5">
    <source>
        <dbReference type="EMBL" id="GGI10590.1"/>
    </source>
</evidence>
<dbReference type="GO" id="GO:0005524">
    <property type="term" value="F:ATP binding"/>
    <property type="evidence" value="ECO:0007669"/>
    <property type="project" value="UniProtKB-KW"/>
</dbReference>
<dbReference type="InterPro" id="IPR032423">
    <property type="entry name" value="AAA_assoc_2"/>
</dbReference>
<evidence type="ECO:0000259" key="4">
    <source>
        <dbReference type="SMART" id="SM00382"/>
    </source>
</evidence>
<dbReference type="Gene3D" id="1.10.3710.10">
    <property type="entry name" value="DNA polymerase III clamp loader subunits, C-terminal domain"/>
    <property type="match status" value="1"/>
</dbReference>
<dbReference type="Gene3D" id="1.10.8.60">
    <property type="match status" value="1"/>
</dbReference>
<evidence type="ECO:0000256" key="3">
    <source>
        <dbReference type="ARBA" id="ARBA00022840"/>
    </source>
</evidence>
<dbReference type="CDD" id="cd00009">
    <property type="entry name" value="AAA"/>
    <property type="match status" value="1"/>
</dbReference>
<dbReference type="GO" id="GO:0006261">
    <property type="term" value="P:DNA-templated DNA replication"/>
    <property type="evidence" value="ECO:0007669"/>
    <property type="project" value="TreeGrafter"/>
</dbReference>
<dbReference type="Gene3D" id="1.20.272.10">
    <property type="match status" value="1"/>
</dbReference>
<dbReference type="GO" id="GO:0008047">
    <property type="term" value="F:enzyme activator activity"/>
    <property type="evidence" value="ECO:0007669"/>
    <property type="project" value="TreeGrafter"/>
</dbReference>
<dbReference type="AlphaFoldDB" id="A0A8J3AE23"/>
<dbReference type="InterPro" id="IPR027417">
    <property type="entry name" value="P-loop_NTPase"/>
</dbReference>
<feature type="domain" description="AAA+ ATPase" evidence="4">
    <location>
        <begin position="39"/>
        <end position="151"/>
    </location>
</feature>
<accession>A0A8J3AE23</accession>
<dbReference type="Pfam" id="PF00004">
    <property type="entry name" value="AAA"/>
    <property type="match status" value="1"/>
</dbReference>
<reference evidence="6" key="1">
    <citation type="journal article" date="2019" name="Int. J. Syst. Evol. Microbiol.">
        <title>The Global Catalogue of Microorganisms (GCM) 10K type strain sequencing project: providing services to taxonomists for standard genome sequencing and annotation.</title>
        <authorList>
            <consortium name="The Broad Institute Genomics Platform"/>
            <consortium name="The Broad Institute Genome Sequencing Center for Infectious Disease"/>
            <person name="Wu L."/>
            <person name="Ma J."/>
        </authorList>
    </citation>
    <scope>NUCLEOTIDE SEQUENCE [LARGE SCALE GENOMIC DNA]</scope>
    <source>
        <strain evidence="6">CGMCC 1.14993</strain>
    </source>
</reference>
<dbReference type="GO" id="GO:0016887">
    <property type="term" value="F:ATP hydrolysis activity"/>
    <property type="evidence" value="ECO:0007669"/>
    <property type="project" value="InterPro"/>
</dbReference>
<dbReference type="InterPro" id="IPR008921">
    <property type="entry name" value="DNA_pol3_clamp-load_cplx_C"/>
</dbReference>
<keyword evidence="6" id="KW-1185">Reference proteome</keyword>
<dbReference type="SUPFAM" id="SSF52540">
    <property type="entry name" value="P-loop containing nucleoside triphosphate hydrolases"/>
    <property type="match status" value="1"/>
</dbReference>
<protein>
    <submittedName>
        <fullName evidence="5">Putative AAA domain-containing protein YrvN</fullName>
    </submittedName>
</protein>
<dbReference type="PANTHER" id="PTHR13779">
    <property type="entry name" value="WERNER HELICASE-INTERACTING PROTEIN 1 FAMILY MEMBER"/>
    <property type="match status" value="1"/>
</dbReference>
<dbReference type="PANTHER" id="PTHR13779:SF7">
    <property type="entry name" value="ATPASE WRNIP1"/>
    <property type="match status" value="1"/>
</dbReference>
<dbReference type="GO" id="GO:0003677">
    <property type="term" value="F:DNA binding"/>
    <property type="evidence" value="ECO:0007669"/>
    <property type="project" value="InterPro"/>
</dbReference>
<dbReference type="CDD" id="cd18139">
    <property type="entry name" value="HLD_clamp_RarA"/>
    <property type="match status" value="1"/>
</dbReference>
<keyword evidence="3" id="KW-0067">ATP-binding</keyword>
<dbReference type="InterPro" id="IPR051314">
    <property type="entry name" value="AAA_ATPase_RarA/MGS1/WRNIP1"/>
</dbReference>
<evidence type="ECO:0000313" key="6">
    <source>
        <dbReference type="Proteomes" id="UP000626244"/>
    </source>
</evidence>
<dbReference type="Proteomes" id="UP000626244">
    <property type="component" value="Unassembled WGS sequence"/>
</dbReference>
<sequence length="432" mass="48347">MSHEPLAYRMRPRTIDELIGQEQIIGKESALYRLIQNGRVPSMLIHGEPGIGKTSFAYAIAGTVDKRFVTVNATTSGKKELEDIVHEAKMFGEIILFADEIHRWSKLQQDYLLSYVESGFITLIGATTENPYHDVNSAIRSRCNHILKLDPLLPKHIYKLLDRALQDEDRGLGNLQIQISEEQILKIAHGVNGDARSSLNILESIVFGSPKESDGTIIVQDEIIEEFLRSKGFNHDKNGDFHYDTLSGFQKSIRGSDVNAALYYLARLIEAGDLTSICRRLTVIAYEDIGLAGDPWKVVLACEAAKQVGFPEARIILSNTVIELCLSSKSNSSVLAIDRALGDVRSGLHDDIPAHLKDSHYAGAKDMGHGIGYVYPHDHPLGNFGGWVNQQYLPDRLVNQVYYKPKEAGNEKRYGAIFEKLEQFKKVQKKEK</sequence>
<dbReference type="SMART" id="SM00382">
    <property type="entry name" value="AAA"/>
    <property type="match status" value="1"/>
</dbReference>
<proteinExistence type="inferred from homology"/>
<comment type="similarity">
    <text evidence="1">Belongs to the AAA ATPase family. RarA/MGS1/WRNIP1 subfamily.</text>
</comment>
<dbReference type="Gene3D" id="3.40.50.300">
    <property type="entry name" value="P-loop containing nucleotide triphosphate hydrolases"/>
    <property type="match status" value="1"/>
</dbReference>
<dbReference type="OrthoDB" id="9778364at2"/>
<dbReference type="GO" id="GO:0017116">
    <property type="term" value="F:single-stranded DNA helicase activity"/>
    <property type="evidence" value="ECO:0007669"/>
    <property type="project" value="TreeGrafter"/>
</dbReference>
<evidence type="ECO:0000256" key="2">
    <source>
        <dbReference type="ARBA" id="ARBA00022741"/>
    </source>
</evidence>
<comment type="caution">
    <text evidence="5">The sequence shown here is derived from an EMBL/GenBank/DDBJ whole genome shotgun (WGS) entry which is preliminary data.</text>
</comment>
<dbReference type="InterPro" id="IPR003959">
    <property type="entry name" value="ATPase_AAA_core"/>
</dbReference>
<dbReference type="InterPro" id="IPR003593">
    <property type="entry name" value="AAA+_ATPase"/>
</dbReference>
<gene>
    <name evidence="5" type="primary">yrvN</name>
    <name evidence="5" type="ORF">GCM10007380_03570</name>
</gene>
<dbReference type="FunFam" id="1.10.3710.10:FF:000003">
    <property type="entry name" value="ATPase, AAA family protein"/>
    <property type="match status" value="1"/>
</dbReference>
<dbReference type="SUPFAM" id="SSF48019">
    <property type="entry name" value="post-AAA+ oligomerization domain-like"/>
    <property type="match status" value="1"/>
</dbReference>
<dbReference type="RefSeq" id="WP_087998655.1">
    <property type="nucleotide sequence ID" value="NZ_BMHB01000001.1"/>
</dbReference>
<dbReference type="InterPro" id="IPR021886">
    <property type="entry name" value="MgsA_C"/>
</dbReference>
<dbReference type="EMBL" id="BMHB01000001">
    <property type="protein sequence ID" value="GGI10590.1"/>
    <property type="molecule type" value="Genomic_DNA"/>
</dbReference>
<name>A0A8J3AE23_9BACI</name>
<dbReference type="Pfam" id="PF12002">
    <property type="entry name" value="MgsA_C"/>
    <property type="match status" value="1"/>
</dbReference>
<keyword evidence="2" id="KW-0547">Nucleotide-binding</keyword>
<organism evidence="5 6">
    <name type="scientific">Gottfriedia solisilvae</name>
    <dbReference type="NCBI Taxonomy" id="1516104"/>
    <lineage>
        <taxon>Bacteria</taxon>
        <taxon>Bacillati</taxon>
        <taxon>Bacillota</taxon>
        <taxon>Bacilli</taxon>
        <taxon>Bacillales</taxon>
        <taxon>Bacillaceae</taxon>
        <taxon>Gottfriedia</taxon>
    </lineage>
</organism>